<dbReference type="Proteomes" id="UP000070520">
    <property type="component" value="Unassembled WGS sequence"/>
</dbReference>
<dbReference type="InterPro" id="IPR023045">
    <property type="entry name" value="MoaC"/>
</dbReference>
<dbReference type="CDD" id="cd01419">
    <property type="entry name" value="MoaC_A"/>
    <property type="match status" value="1"/>
</dbReference>
<feature type="domain" description="Molybdopterin cofactor biosynthesis C (MoaC)" evidence="4">
    <location>
        <begin position="4"/>
        <end position="142"/>
    </location>
</feature>
<comment type="function">
    <text evidence="3">Catalyzes the conversion of (8S)-3',8-cyclo-7,8-dihydroguanosine 5'-triphosphate to cyclic pyranopterin monophosphate (cPMP).</text>
</comment>
<dbReference type="PANTHER" id="PTHR22960">
    <property type="entry name" value="MOLYBDOPTERIN COFACTOR SYNTHESIS PROTEIN A"/>
    <property type="match status" value="1"/>
</dbReference>
<dbReference type="NCBIfam" id="NF008999">
    <property type="entry name" value="PRK12343.1"/>
    <property type="match status" value="1"/>
</dbReference>
<feature type="binding site" evidence="3">
    <location>
        <begin position="64"/>
        <end position="66"/>
    </location>
    <ligand>
        <name>substrate</name>
    </ligand>
</feature>
<keyword evidence="3" id="KW-0456">Lyase</keyword>
<evidence type="ECO:0000256" key="1">
    <source>
        <dbReference type="ARBA" id="ARBA00005046"/>
    </source>
</evidence>
<comment type="catalytic activity">
    <reaction evidence="3">
        <text>(8S)-3',8-cyclo-7,8-dihydroguanosine 5'-triphosphate = cyclic pyranopterin phosphate + diphosphate</text>
        <dbReference type="Rhea" id="RHEA:49580"/>
        <dbReference type="ChEBI" id="CHEBI:33019"/>
        <dbReference type="ChEBI" id="CHEBI:59648"/>
        <dbReference type="ChEBI" id="CHEBI:131766"/>
        <dbReference type="EC" id="4.6.1.17"/>
    </reaction>
</comment>
<comment type="pathway">
    <text evidence="1 3">Cofactor biosynthesis; molybdopterin biosynthesis.</text>
</comment>
<dbReference type="GO" id="GO:0061799">
    <property type="term" value="F:cyclic pyranopterin monophosphate synthase activity"/>
    <property type="evidence" value="ECO:0007669"/>
    <property type="project" value="UniProtKB-UniRule"/>
</dbReference>
<sequence length="144" mass="15800">MTRMVDISDKPQVSRRARASGLIILKPETIEKIKAGDVPKGDPLTVAKTAGIMAVKQTPEIIPLTHPIPITSVNVDFEFEENGARAEVEVKSKGQTGVEMEALTGVTTVLLTIWDMVKAFEKDEEGQYPTAKITDVRVIEKVKK</sequence>
<comment type="caution">
    <text evidence="5">The sequence shown here is derived from an EMBL/GenBank/DDBJ whole genome shotgun (WGS) entry which is preliminary data.</text>
</comment>
<dbReference type="InterPro" id="IPR023047">
    <property type="entry name" value="Mo_CF_biosynth-C_arc"/>
</dbReference>
<name>A0A133UZT4_9EURY</name>
<proteinExistence type="inferred from homology"/>
<evidence type="ECO:0000313" key="5">
    <source>
        <dbReference type="EMBL" id="KXA99713.1"/>
    </source>
</evidence>
<dbReference type="InterPro" id="IPR002820">
    <property type="entry name" value="Mopterin_CF_biosynth-C_dom"/>
</dbReference>
<organism evidence="5 6">
    <name type="scientific">candidate division MSBL1 archaeon SCGC-AAA261C02</name>
    <dbReference type="NCBI Taxonomy" id="1698272"/>
    <lineage>
        <taxon>Archaea</taxon>
        <taxon>Methanobacteriati</taxon>
        <taxon>Methanobacteriota</taxon>
        <taxon>candidate division MSBL1</taxon>
    </lineage>
</organism>
<dbReference type="PATRIC" id="fig|1698272.3.peg.398"/>
<evidence type="ECO:0000256" key="2">
    <source>
        <dbReference type="ARBA" id="ARBA00023150"/>
    </source>
</evidence>
<evidence type="ECO:0000259" key="4">
    <source>
        <dbReference type="Pfam" id="PF01967"/>
    </source>
</evidence>
<keyword evidence="2 3" id="KW-0501">Molybdenum cofactor biosynthesis</keyword>
<dbReference type="EMBL" id="LHXW01000028">
    <property type="protein sequence ID" value="KXA99713.1"/>
    <property type="molecule type" value="Genomic_DNA"/>
</dbReference>
<dbReference type="InterPro" id="IPR050105">
    <property type="entry name" value="MoCo_biosynth_MoaA/MoaC"/>
</dbReference>
<comment type="similarity">
    <text evidence="3">Belongs to the MoaC family.</text>
</comment>
<dbReference type="Pfam" id="PF01967">
    <property type="entry name" value="MoaC"/>
    <property type="match status" value="1"/>
</dbReference>
<dbReference type="UniPathway" id="UPA00344"/>
<dbReference type="SUPFAM" id="SSF55040">
    <property type="entry name" value="Molybdenum cofactor biosynthesis protein C, MoaC"/>
    <property type="match status" value="1"/>
</dbReference>
<comment type="subunit">
    <text evidence="3">Homohexamer; trimer of dimers.</text>
</comment>
<dbReference type="InterPro" id="IPR036522">
    <property type="entry name" value="MoaC_sf"/>
</dbReference>
<protein>
    <recommendedName>
        <fullName evidence="3">Probable cyclic pyranopterin monophosphate synthase</fullName>
        <ecNumber evidence="3">4.6.1.17</ecNumber>
    </recommendedName>
    <alternativeName>
        <fullName evidence="3">Molybdenum cofactor biosynthesis protein C</fullName>
    </alternativeName>
</protein>
<evidence type="ECO:0000256" key="3">
    <source>
        <dbReference type="HAMAP-Rule" id="MF_01224"/>
    </source>
</evidence>
<accession>A0A133UZT4</accession>
<keyword evidence="6" id="KW-1185">Reference proteome</keyword>
<feature type="binding site" evidence="3">
    <location>
        <begin position="100"/>
        <end position="101"/>
    </location>
    <ligand>
        <name>substrate</name>
    </ligand>
</feature>
<gene>
    <name evidence="3" type="primary">moaC</name>
    <name evidence="5" type="ORF">AKJ42_02675</name>
</gene>
<dbReference type="Gene3D" id="3.30.70.640">
    <property type="entry name" value="Molybdopterin cofactor biosynthesis C (MoaC) domain"/>
    <property type="match status" value="1"/>
</dbReference>
<dbReference type="AlphaFoldDB" id="A0A133UZT4"/>
<feature type="active site" evidence="3">
    <location>
        <position position="115"/>
    </location>
</feature>
<evidence type="ECO:0000313" key="6">
    <source>
        <dbReference type="Proteomes" id="UP000070520"/>
    </source>
</evidence>
<dbReference type="GO" id="GO:0006777">
    <property type="term" value="P:Mo-molybdopterin cofactor biosynthetic process"/>
    <property type="evidence" value="ECO:0007669"/>
    <property type="project" value="UniProtKB-UniRule"/>
</dbReference>
<dbReference type="EC" id="4.6.1.17" evidence="3"/>
<reference evidence="5 6" key="1">
    <citation type="journal article" date="2016" name="Sci. Rep.">
        <title>Metabolic traits of an uncultured archaeal lineage -MSBL1- from brine pools of the Red Sea.</title>
        <authorList>
            <person name="Mwirichia R."/>
            <person name="Alam I."/>
            <person name="Rashid M."/>
            <person name="Vinu M."/>
            <person name="Ba-Alawi W."/>
            <person name="Anthony Kamau A."/>
            <person name="Kamanda Ngugi D."/>
            <person name="Goker M."/>
            <person name="Klenk H.P."/>
            <person name="Bajic V."/>
            <person name="Stingl U."/>
        </authorList>
    </citation>
    <scope>NUCLEOTIDE SEQUENCE [LARGE SCALE GENOMIC DNA]</scope>
    <source>
        <strain evidence="5">SCGC-AAA261C02</strain>
    </source>
</reference>
<dbReference type="NCBIfam" id="TIGR00581">
    <property type="entry name" value="moaC"/>
    <property type="match status" value="1"/>
</dbReference>
<dbReference type="HAMAP" id="MF_01224_A">
    <property type="entry name" value="MoaC_A"/>
    <property type="match status" value="1"/>
</dbReference>